<dbReference type="AlphaFoldDB" id="A0A2R9VRC7"/>
<organism evidence="1">
    <name type="scientific">Vibrio parahaemolyticus</name>
    <dbReference type="NCBI Taxonomy" id="670"/>
    <lineage>
        <taxon>Bacteria</taxon>
        <taxon>Pseudomonadati</taxon>
        <taxon>Pseudomonadota</taxon>
        <taxon>Gammaproteobacteria</taxon>
        <taxon>Vibrionales</taxon>
        <taxon>Vibrionaceae</taxon>
        <taxon>Vibrio</taxon>
    </lineage>
</organism>
<proteinExistence type="predicted"/>
<dbReference type="Proteomes" id="UP000856022">
    <property type="component" value="Unassembled WGS sequence"/>
</dbReference>
<accession>A0A2R9VRC7</accession>
<dbReference type="EMBL" id="CP034298">
    <property type="protein sequence ID" value="QHH09231.1"/>
    <property type="molecule type" value="Genomic_DNA"/>
</dbReference>
<gene>
    <name evidence="1" type="primary">tssG</name>
    <name evidence="2" type="ORF">EHC69_07525</name>
    <name evidence="1" type="ORF">I7278_14145</name>
</gene>
<reference evidence="2 3" key="2">
    <citation type="submission" date="2018-12" db="EMBL/GenBank/DDBJ databases">
        <title>Genomic insights into the evolutionary origins and pathogenicity of five Vibrio parahaemolyticus strains isolated from the shrimp with acute hepatopancreatic necrosis disease (AHPND).</title>
        <authorList>
            <person name="Yang Q."/>
            <person name="Dong X."/>
            <person name="Xie G."/>
            <person name="Fu S."/>
            <person name="Zou P."/>
            <person name="Sun J."/>
            <person name="Wang Y."/>
            <person name="Huang J."/>
        </authorList>
    </citation>
    <scope>NUCLEOTIDE SEQUENCE [LARGE SCALE GENOMIC DNA]</scope>
    <source>
        <strain evidence="2 3">20160303005-1</strain>
    </source>
</reference>
<evidence type="ECO:0000313" key="2">
    <source>
        <dbReference type="EMBL" id="QHH09231.1"/>
    </source>
</evidence>
<dbReference type="PANTHER" id="PTHR35564">
    <property type="match status" value="1"/>
</dbReference>
<name>A0A2R9VRC7_VIBPH</name>
<reference evidence="1" key="3">
    <citation type="submission" date="2019-12" db="EMBL/GenBank/DDBJ databases">
        <authorList>
            <consortium name="NCBI Pathogen Detection Project"/>
        </authorList>
    </citation>
    <scope>NUCLEOTIDE SEQUENCE</scope>
    <source>
        <strain evidence="1">1930</strain>
    </source>
</reference>
<reference evidence="1" key="1">
    <citation type="journal article" date="2018" name="Genome Biol.">
        <title>SKESA: strategic k-mer extension for scrupulous assemblies.</title>
        <authorList>
            <person name="Souvorov A."/>
            <person name="Agarwala R."/>
            <person name="Lipman D.J."/>
        </authorList>
    </citation>
    <scope>NUCLEOTIDE SEQUENCE</scope>
    <source>
        <strain evidence="1">1930</strain>
    </source>
</reference>
<dbReference type="NCBIfam" id="TIGR03347">
    <property type="entry name" value="VI_chp_1"/>
    <property type="match status" value="1"/>
</dbReference>
<dbReference type="PANTHER" id="PTHR35564:SF3">
    <property type="entry name" value="TYPE VI SECRETION SYSTEM BASEPLATE SUBUNIT TSSG"/>
    <property type="match status" value="1"/>
</dbReference>
<dbReference type="EMBL" id="DACQKT010000006">
    <property type="protein sequence ID" value="HAS6677953.1"/>
    <property type="molecule type" value="Genomic_DNA"/>
</dbReference>
<evidence type="ECO:0000313" key="1">
    <source>
        <dbReference type="EMBL" id="HAS6677953.1"/>
    </source>
</evidence>
<sequence>MEKLNRAADDSMINTLSEKSNEFSFYQAVLLLEKHYQFEPNSNFVAVGENKYFHQERIEFSVSPNLCFPKSDMEFIVHMERSGQQYSRVETNFLGLHGSSSPLPASYTEKLTGREPDDNPVKDFFDFFHNRYTSLLYRVWKKYRYHVQYQSGATDAFSGRMLHLAGLSGVMQDCGVAELDRAKVLSYVNQLSTRTRSPKLISGIVSHYFSLPSVRIEEWVYRRVEIADSQRNKLNRANCILGQSFHLGQSIADLNGKFNLCIDDIDFETFKQFSYEGELHKTLVGLMRFILRDPMSWDLKLTVNLDSIPNNQLGNGEGNNLGQTFWLGNPTDEDVKIRVIGSI</sequence>
<protein>
    <submittedName>
        <fullName evidence="1">Type VI secretion system baseplate subunit TssG</fullName>
    </submittedName>
</protein>
<dbReference type="InterPro" id="IPR010732">
    <property type="entry name" value="T6SS_TssG-like"/>
</dbReference>
<dbReference type="Proteomes" id="UP000464718">
    <property type="component" value="Chromosome i"/>
</dbReference>
<evidence type="ECO:0000313" key="3">
    <source>
        <dbReference type="Proteomes" id="UP000464718"/>
    </source>
</evidence>
<dbReference type="Pfam" id="PF06996">
    <property type="entry name" value="T6SS_TssG"/>
    <property type="match status" value="1"/>
</dbReference>